<organism evidence="2 3">
    <name type="scientific">Colletotrichum tanaceti</name>
    <dbReference type="NCBI Taxonomy" id="1306861"/>
    <lineage>
        <taxon>Eukaryota</taxon>
        <taxon>Fungi</taxon>
        <taxon>Dikarya</taxon>
        <taxon>Ascomycota</taxon>
        <taxon>Pezizomycotina</taxon>
        <taxon>Sordariomycetes</taxon>
        <taxon>Hypocreomycetidae</taxon>
        <taxon>Glomerellales</taxon>
        <taxon>Glomerellaceae</taxon>
        <taxon>Colletotrichum</taxon>
        <taxon>Colletotrichum destructivum species complex</taxon>
    </lineage>
</organism>
<feature type="signal peptide" evidence="1">
    <location>
        <begin position="1"/>
        <end position="35"/>
    </location>
</feature>
<sequence>MGPRRHPRPDSRRPEPFSILRACLLLMARIPWMSPACPGPPPDSPGPASRDPRISSILRASLSTAQIPRDLQGSPASLGLPLLDSPDPRMPRISSILRACRFSMARMPGSPDLQHLLGLPLDGLDPLENRENCQGQHYQLAPCAFFYGRYQENFPGYIRPPQPPRPAASSPAHRLAAGSFSRTSDLQFPWACLSTAQALLILRASLSTARA</sequence>
<dbReference type="Proteomes" id="UP000310108">
    <property type="component" value="Unassembled WGS sequence"/>
</dbReference>
<dbReference type="EMBL" id="PJEX01000104">
    <property type="protein sequence ID" value="TKW55305.1"/>
    <property type="molecule type" value="Genomic_DNA"/>
</dbReference>
<accession>A0A4U6XHL7</accession>
<evidence type="ECO:0000313" key="2">
    <source>
        <dbReference type="EMBL" id="TKW55305.1"/>
    </source>
</evidence>
<evidence type="ECO:0000256" key="1">
    <source>
        <dbReference type="SAM" id="SignalP"/>
    </source>
</evidence>
<evidence type="ECO:0000313" key="3">
    <source>
        <dbReference type="Proteomes" id="UP000310108"/>
    </source>
</evidence>
<reference evidence="2 3" key="1">
    <citation type="journal article" date="2019" name="PLoS ONE">
        <title>Comparative genome analysis indicates high evolutionary potential of pathogenicity genes in Colletotrichum tanaceti.</title>
        <authorList>
            <person name="Lelwala R.V."/>
            <person name="Korhonen P.K."/>
            <person name="Young N.D."/>
            <person name="Scott J.B."/>
            <person name="Ades P.A."/>
            <person name="Gasser R.B."/>
            <person name="Taylor P.W.J."/>
        </authorList>
    </citation>
    <scope>NUCLEOTIDE SEQUENCE [LARGE SCALE GENOMIC DNA]</scope>
    <source>
        <strain evidence="2">BRIP57314</strain>
    </source>
</reference>
<proteinExistence type="predicted"/>
<keyword evidence="3" id="KW-1185">Reference proteome</keyword>
<keyword evidence="1" id="KW-0732">Signal</keyword>
<name>A0A4U6XHL7_9PEZI</name>
<comment type="caution">
    <text evidence="2">The sequence shown here is derived from an EMBL/GenBank/DDBJ whole genome shotgun (WGS) entry which is preliminary data.</text>
</comment>
<feature type="chain" id="PRO_5020203985" evidence="1">
    <location>
        <begin position="36"/>
        <end position="211"/>
    </location>
</feature>
<dbReference type="AlphaFoldDB" id="A0A4U6XHL7"/>
<protein>
    <submittedName>
        <fullName evidence="2">Uncharacterized protein</fullName>
    </submittedName>
</protein>
<gene>
    <name evidence="2" type="ORF">CTA1_953</name>
</gene>